<organism evidence="12 13">
    <name type="scientific">Metabacillus flavus</name>
    <dbReference type="NCBI Taxonomy" id="2823519"/>
    <lineage>
        <taxon>Bacteria</taxon>
        <taxon>Bacillati</taxon>
        <taxon>Bacillota</taxon>
        <taxon>Bacilli</taxon>
        <taxon>Bacillales</taxon>
        <taxon>Bacillaceae</taxon>
        <taxon>Metabacillus</taxon>
    </lineage>
</organism>
<evidence type="ECO:0000256" key="6">
    <source>
        <dbReference type="ARBA" id="ARBA00023222"/>
    </source>
</evidence>
<dbReference type="PANTHER" id="PTHR21022:SF19">
    <property type="entry name" value="PREPHENATE DEHYDRATASE-RELATED"/>
    <property type="match status" value="1"/>
</dbReference>
<evidence type="ECO:0000256" key="5">
    <source>
        <dbReference type="ARBA" id="ARBA00023141"/>
    </source>
</evidence>
<dbReference type="EC" id="4.2.1.51" evidence="2 9"/>
<dbReference type="NCBIfam" id="NF008865">
    <property type="entry name" value="PRK11898.1"/>
    <property type="match status" value="1"/>
</dbReference>
<dbReference type="InterPro" id="IPR008242">
    <property type="entry name" value="Chor_mutase/pphenate_deHydtase"/>
</dbReference>
<dbReference type="PROSITE" id="PS00858">
    <property type="entry name" value="PREPHENATE_DEHYDR_2"/>
    <property type="match status" value="1"/>
</dbReference>
<evidence type="ECO:0000256" key="7">
    <source>
        <dbReference type="ARBA" id="ARBA00023239"/>
    </source>
</evidence>
<dbReference type="InterPro" id="IPR045865">
    <property type="entry name" value="ACT-like_dom_sf"/>
</dbReference>
<keyword evidence="4 9" id="KW-0028">Amino-acid biosynthesis</keyword>
<protein>
    <recommendedName>
        <fullName evidence="3 9">Prephenate dehydratase</fullName>
        <shortName evidence="9">PDT</shortName>
        <ecNumber evidence="2 9">4.2.1.51</ecNumber>
    </recommendedName>
</protein>
<evidence type="ECO:0000259" key="11">
    <source>
        <dbReference type="PROSITE" id="PS51671"/>
    </source>
</evidence>
<accession>A0ABS5LGP1</accession>
<gene>
    <name evidence="9 12" type="primary">pheA</name>
    <name evidence="12" type="ORF">J9317_13905</name>
</gene>
<feature type="domain" description="Prephenate dehydratase" evidence="10">
    <location>
        <begin position="4"/>
        <end position="185"/>
    </location>
</feature>
<evidence type="ECO:0000256" key="3">
    <source>
        <dbReference type="ARBA" id="ARBA00021872"/>
    </source>
</evidence>
<keyword evidence="5 9" id="KW-0057">Aromatic amino acid biosynthesis</keyword>
<keyword evidence="6 9" id="KW-0584">Phenylalanine biosynthesis</keyword>
<evidence type="ECO:0000256" key="1">
    <source>
        <dbReference type="ARBA" id="ARBA00004741"/>
    </source>
</evidence>
<evidence type="ECO:0000256" key="2">
    <source>
        <dbReference type="ARBA" id="ARBA00013147"/>
    </source>
</evidence>
<dbReference type="PROSITE" id="PS51171">
    <property type="entry name" value="PREPHENATE_DEHYDR_3"/>
    <property type="match status" value="1"/>
</dbReference>
<dbReference type="PROSITE" id="PS51671">
    <property type="entry name" value="ACT"/>
    <property type="match status" value="1"/>
</dbReference>
<dbReference type="EMBL" id="JAGVRK010000001">
    <property type="protein sequence ID" value="MBS2969862.1"/>
    <property type="molecule type" value="Genomic_DNA"/>
</dbReference>
<comment type="caution">
    <text evidence="12">The sequence shown here is derived from an EMBL/GenBank/DDBJ whole genome shotgun (WGS) entry which is preliminary data.</text>
</comment>
<dbReference type="Pfam" id="PF00800">
    <property type="entry name" value="PDT"/>
    <property type="match status" value="1"/>
</dbReference>
<feature type="domain" description="ACT" evidence="11">
    <location>
        <begin position="205"/>
        <end position="282"/>
    </location>
</feature>
<dbReference type="Gene3D" id="3.30.70.260">
    <property type="match status" value="1"/>
</dbReference>
<dbReference type="Gene3D" id="3.40.190.10">
    <property type="entry name" value="Periplasmic binding protein-like II"/>
    <property type="match status" value="2"/>
</dbReference>
<dbReference type="CDD" id="cd04905">
    <property type="entry name" value="ACT_CM-PDT"/>
    <property type="match status" value="1"/>
</dbReference>
<proteinExistence type="predicted"/>
<sequence>MSYRIGFLGPKATFTHLAVSKFFHEQIEQIPYATIPACMDAVAAGDVDFSIVPLENAIEGSVNLTVDYLVHEQPLHIVGEMVVPINQHFMVHPDRVSSWQQVDKIVSHSHAIAQCHRYLHNEFPQAEHSYAASTGAAAQFVSKHPEENAGVIANEMAAEVYGLSIVKKDIHDYHYNHTLFAILHPSMSEKPPVLPGYEGKDKTTIMVTLPSNQSGTLHQVLSAFAWRKLNMSKIESRPMKTGLGNYFFLIDLEHAMDSVLIPGAVNELEALGCGVKILGSYKAFYA</sequence>
<dbReference type="SUPFAM" id="SSF53850">
    <property type="entry name" value="Periplasmic binding protein-like II"/>
    <property type="match status" value="1"/>
</dbReference>
<keyword evidence="7 9" id="KW-0456">Lyase</keyword>
<comment type="pathway">
    <text evidence="1 9">Amino-acid biosynthesis; L-phenylalanine biosynthesis; phenylpyruvate from prephenate: step 1/1.</text>
</comment>
<evidence type="ECO:0000313" key="13">
    <source>
        <dbReference type="Proteomes" id="UP000682403"/>
    </source>
</evidence>
<evidence type="ECO:0000256" key="8">
    <source>
        <dbReference type="ARBA" id="ARBA00047848"/>
    </source>
</evidence>
<reference evidence="12 13" key="1">
    <citation type="submission" date="2021-04" db="EMBL/GenBank/DDBJ databases">
        <title>Metabacillus sp. strain KIGAM252 whole genome sequence.</title>
        <authorList>
            <person name="Seo M.-J."/>
            <person name="Cho E.-S."/>
            <person name="Hwang C.Y."/>
            <person name="Yoon D.J."/>
        </authorList>
    </citation>
    <scope>NUCLEOTIDE SEQUENCE [LARGE SCALE GENOMIC DNA]</scope>
    <source>
        <strain evidence="12 13">KIGAM252</strain>
    </source>
</reference>
<dbReference type="InterPro" id="IPR018528">
    <property type="entry name" value="Preph_deHydtase_CS"/>
</dbReference>
<dbReference type="InterPro" id="IPR001086">
    <property type="entry name" value="Preph_deHydtase"/>
</dbReference>
<dbReference type="PIRSF" id="PIRSF001500">
    <property type="entry name" value="Chor_mut_pdt_Ppr"/>
    <property type="match status" value="1"/>
</dbReference>
<evidence type="ECO:0000259" key="10">
    <source>
        <dbReference type="PROSITE" id="PS51171"/>
    </source>
</evidence>
<dbReference type="RefSeq" id="WP_211559551.1">
    <property type="nucleotide sequence ID" value="NZ_JAGVRK010000001.1"/>
</dbReference>
<name>A0ABS5LGP1_9BACI</name>
<comment type="catalytic activity">
    <reaction evidence="8 9">
        <text>prephenate + H(+) = 3-phenylpyruvate + CO2 + H2O</text>
        <dbReference type="Rhea" id="RHEA:21648"/>
        <dbReference type="ChEBI" id="CHEBI:15377"/>
        <dbReference type="ChEBI" id="CHEBI:15378"/>
        <dbReference type="ChEBI" id="CHEBI:16526"/>
        <dbReference type="ChEBI" id="CHEBI:18005"/>
        <dbReference type="ChEBI" id="CHEBI:29934"/>
        <dbReference type="EC" id="4.2.1.51"/>
    </reaction>
</comment>
<dbReference type="Proteomes" id="UP000682403">
    <property type="component" value="Unassembled WGS sequence"/>
</dbReference>
<evidence type="ECO:0000313" key="12">
    <source>
        <dbReference type="EMBL" id="MBS2969862.1"/>
    </source>
</evidence>
<dbReference type="InterPro" id="IPR002912">
    <property type="entry name" value="ACT_dom"/>
</dbReference>
<evidence type="ECO:0000256" key="9">
    <source>
        <dbReference type="RuleBase" id="RU361254"/>
    </source>
</evidence>
<dbReference type="PANTHER" id="PTHR21022">
    <property type="entry name" value="PREPHENATE DEHYDRATASE P PROTEIN"/>
    <property type="match status" value="1"/>
</dbReference>
<dbReference type="CDD" id="cd13633">
    <property type="entry name" value="PBP2_Sa-PDT_like"/>
    <property type="match status" value="1"/>
</dbReference>
<dbReference type="SUPFAM" id="SSF55021">
    <property type="entry name" value="ACT-like"/>
    <property type="match status" value="1"/>
</dbReference>
<keyword evidence="13" id="KW-1185">Reference proteome</keyword>
<evidence type="ECO:0000256" key="4">
    <source>
        <dbReference type="ARBA" id="ARBA00022605"/>
    </source>
</evidence>
<dbReference type="GO" id="GO:0004664">
    <property type="term" value="F:prephenate dehydratase activity"/>
    <property type="evidence" value="ECO:0007669"/>
    <property type="project" value="UniProtKB-EC"/>
</dbReference>